<name>X0SCF5_9ZZZZ</name>
<dbReference type="AlphaFoldDB" id="X0SCF5"/>
<sequence length="321" mass="32126">MGAGFAACSTSNGAAPPAVKCTPGAYVFCRCEDRSEGTKLCRADGISFDACKCDGTQPPVTDNPDSGIGSTPLEPVDAGPVMGPTIDAKCAGKLGLVAGSATDNATFVATYTGAGAFNTSKSASSPGVRGPVTILPAGTSLVATYAARMGYLGWTKLTGSTWSAPESLGDGFADTTQATSMTLLAGQPRLFYLGQDAHFHMGTYGSNGWDIALAAGPRAEPAGDAGASIPGKSAPAAASVGSSITLVFAGNDGTLARDTYSSGTWSSITRFTDASTWPAAYGSAAAIAALDPGGTRDELLVYTGKDLLLHVATRDAGGSHA</sequence>
<dbReference type="SUPFAM" id="SSF89372">
    <property type="entry name" value="Fucose-specific lectin"/>
    <property type="match status" value="1"/>
</dbReference>
<dbReference type="Gene3D" id="2.120.10.70">
    <property type="entry name" value="Fucose-specific lectin"/>
    <property type="match status" value="1"/>
</dbReference>
<gene>
    <name evidence="1" type="ORF">S01H1_16075</name>
</gene>
<accession>X0SCF5</accession>
<evidence type="ECO:0000313" key="1">
    <source>
        <dbReference type="EMBL" id="GAF78704.1"/>
    </source>
</evidence>
<comment type="caution">
    <text evidence="1">The sequence shown here is derived from an EMBL/GenBank/DDBJ whole genome shotgun (WGS) entry which is preliminary data.</text>
</comment>
<dbReference type="EMBL" id="BARS01008432">
    <property type="protein sequence ID" value="GAF78704.1"/>
    <property type="molecule type" value="Genomic_DNA"/>
</dbReference>
<reference evidence="1" key="1">
    <citation type="journal article" date="2014" name="Front. Microbiol.">
        <title>High frequency of phylogenetically diverse reductive dehalogenase-homologous genes in deep subseafloor sedimentary metagenomes.</title>
        <authorList>
            <person name="Kawai M."/>
            <person name="Futagami T."/>
            <person name="Toyoda A."/>
            <person name="Takaki Y."/>
            <person name="Nishi S."/>
            <person name="Hori S."/>
            <person name="Arai W."/>
            <person name="Tsubouchi T."/>
            <person name="Morono Y."/>
            <person name="Uchiyama I."/>
            <person name="Ito T."/>
            <person name="Fujiyama A."/>
            <person name="Inagaki F."/>
            <person name="Takami H."/>
        </authorList>
    </citation>
    <scope>NUCLEOTIDE SEQUENCE</scope>
    <source>
        <strain evidence="1">Expedition CK06-06</strain>
    </source>
</reference>
<proteinExistence type="predicted"/>
<protein>
    <submittedName>
        <fullName evidence="1">Uncharacterized protein</fullName>
    </submittedName>
</protein>
<feature type="non-terminal residue" evidence="1">
    <location>
        <position position="321"/>
    </location>
</feature>
<organism evidence="1">
    <name type="scientific">marine sediment metagenome</name>
    <dbReference type="NCBI Taxonomy" id="412755"/>
    <lineage>
        <taxon>unclassified sequences</taxon>
        <taxon>metagenomes</taxon>
        <taxon>ecological metagenomes</taxon>
    </lineage>
</organism>